<gene>
    <name evidence="2" type="ORF">THRCLA_07208</name>
</gene>
<dbReference type="EMBL" id="JNBS01001956">
    <property type="protein sequence ID" value="OQR96666.1"/>
    <property type="molecule type" value="Genomic_DNA"/>
</dbReference>
<dbReference type="OrthoDB" id="75087at2759"/>
<feature type="non-terminal residue" evidence="2">
    <location>
        <position position="1"/>
    </location>
</feature>
<sequence length="320" mass="37498">VPLLIVQMARTVASENQQLHNTPFRGHCLYKTGKCQEERALKKNDMPHNFCNYHRWKQNHNQRKLDSKLRERSQRKYIDQIIVAPQIPQTLQTPKQYPYEQHIHRISPSYQMNREAFRAHILKQLVQIVSEEVLAIEARFAPILPRKCKNERALKTNGQAHNLCDEHRAKQNQNQRKMDSKMRQRRHYSPYASPAQIYEEPRSYHYAQPPHYPVHTFNPNLRTYSQDPSDNITVPTPSYLKGEAREAFRSRVLQKLVNIISEEVTAIPPPQYSSPPHYSSAPQYVESIDSSVYPYDAPARLPSLTSRITRHSPPHNAQYH</sequence>
<name>A0A1V9ZF92_9STRA</name>
<evidence type="ECO:0000313" key="2">
    <source>
        <dbReference type="EMBL" id="OQR96666.1"/>
    </source>
</evidence>
<keyword evidence="3" id="KW-1185">Reference proteome</keyword>
<dbReference type="Proteomes" id="UP000243217">
    <property type="component" value="Unassembled WGS sequence"/>
</dbReference>
<feature type="region of interest" description="Disordered" evidence="1">
    <location>
        <begin position="159"/>
        <end position="189"/>
    </location>
</feature>
<evidence type="ECO:0000313" key="3">
    <source>
        <dbReference type="Proteomes" id="UP000243217"/>
    </source>
</evidence>
<accession>A0A1V9ZF92</accession>
<reference evidence="2 3" key="1">
    <citation type="journal article" date="2014" name="Genome Biol. Evol.">
        <title>The secreted proteins of Achlya hypogyna and Thraustotheca clavata identify the ancestral oomycete secretome and reveal gene acquisitions by horizontal gene transfer.</title>
        <authorList>
            <person name="Misner I."/>
            <person name="Blouin N."/>
            <person name="Leonard G."/>
            <person name="Richards T.A."/>
            <person name="Lane C.E."/>
        </authorList>
    </citation>
    <scope>NUCLEOTIDE SEQUENCE [LARGE SCALE GENOMIC DNA]</scope>
    <source>
        <strain evidence="2 3">ATCC 34112</strain>
    </source>
</reference>
<comment type="caution">
    <text evidence="2">The sequence shown here is derived from an EMBL/GenBank/DDBJ whole genome shotgun (WGS) entry which is preliminary data.</text>
</comment>
<protein>
    <submittedName>
        <fullName evidence="2">Uncharacterized protein</fullName>
    </submittedName>
</protein>
<dbReference type="AlphaFoldDB" id="A0A1V9ZF92"/>
<evidence type="ECO:0000256" key="1">
    <source>
        <dbReference type="SAM" id="MobiDB-lite"/>
    </source>
</evidence>
<organism evidence="2 3">
    <name type="scientific">Thraustotheca clavata</name>
    <dbReference type="NCBI Taxonomy" id="74557"/>
    <lineage>
        <taxon>Eukaryota</taxon>
        <taxon>Sar</taxon>
        <taxon>Stramenopiles</taxon>
        <taxon>Oomycota</taxon>
        <taxon>Saprolegniomycetes</taxon>
        <taxon>Saprolegniales</taxon>
        <taxon>Achlyaceae</taxon>
        <taxon>Thraustotheca</taxon>
    </lineage>
</organism>
<proteinExistence type="predicted"/>